<dbReference type="AlphaFoldDB" id="A0AAW2NHL6"/>
<dbReference type="PANTHER" id="PTHR31221">
    <property type="entry name" value="WRKY TRANSCRIPTION FACTOR PROTEIN 1-RELATED"/>
    <property type="match status" value="1"/>
</dbReference>
<dbReference type="PANTHER" id="PTHR31221:SF360">
    <property type="entry name" value="WRKY DOMAIN-CONTAINING PROTEIN"/>
    <property type="match status" value="1"/>
</dbReference>
<feature type="region of interest" description="Disordered" evidence="6">
    <location>
        <begin position="127"/>
        <end position="156"/>
    </location>
</feature>
<dbReference type="EMBL" id="JACGWM010000011">
    <property type="protein sequence ID" value="KAL0342462.1"/>
    <property type="molecule type" value="Genomic_DNA"/>
</dbReference>
<dbReference type="InterPro" id="IPR003657">
    <property type="entry name" value="WRKY_dom"/>
</dbReference>
<comment type="subcellular location">
    <subcellularLocation>
        <location evidence="1">Nucleus</location>
    </subcellularLocation>
</comment>
<dbReference type="SMART" id="SM00774">
    <property type="entry name" value="WRKY"/>
    <property type="match status" value="1"/>
</dbReference>
<sequence length="338" mass="36870">MTGVNETEKIVIVKPVACRPGFSNLKSFSELQSRCHAVNASPPAAFSETAVAVIKPRTVRFKPVCNRDLVGVAIFSNAEVFGSAACNKSEKVPESKLTSNVVYRPIAKLVSKRTVSLLANLGGQGIGSRRENAEAGAPIPPPNQVKHQTDPTSDRHQNFALHPQIMGIGLLMMGTVGGNMDRKQVKGSEYPRSYYKCTHPNCPVKKKVEKKLDGQIAEIVYKGEHNHPNHLSQRSTLIKGQSAWITMTSMSTNQPANTSTQNEQAERFKGQLENEMVLNYLPSQLFLVLPPPINDLVTAASCNASVSTSNNSLGLSGEYQEVSEPLEAEGHYFGRKRT</sequence>
<organism evidence="8">
    <name type="scientific">Sesamum calycinum</name>
    <dbReference type="NCBI Taxonomy" id="2727403"/>
    <lineage>
        <taxon>Eukaryota</taxon>
        <taxon>Viridiplantae</taxon>
        <taxon>Streptophyta</taxon>
        <taxon>Embryophyta</taxon>
        <taxon>Tracheophyta</taxon>
        <taxon>Spermatophyta</taxon>
        <taxon>Magnoliopsida</taxon>
        <taxon>eudicotyledons</taxon>
        <taxon>Gunneridae</taxon>
        <taxon>Pentapetalae</taxon>
        <taxon>asterids</taxon>
        <taxon>lamiids</taxon>
        <taxon>Lamiales</taxon>
        <taxon>Pedaliaceae</taxon>
        <taxon>Sesamum</taxon>
    </lineage>
</organism>
<evidence type="ECO:0000256" key="5">
    <source>
        <dbReference type="ARBA" id="ARBA00023242"/>
    </source>
</evidence>
<evidence type="ECO:0000313" key="8">
    <source>
        <dbReference type="EMBL" id="KAL0342462.1"/>
    </source>
</evidence>
<evidence type="ECO:0000256" key="6">
    <source>
        <dbReference type="SAM" id="MobiDB-lite"/>
    </source>
</evidence>
<evidence type="ECO:0000256" key="1">
    <source>
        <dbReference type="ARBA" id="ARBA00004123"/>
    </source>
</evidence>
<keyword evidence="2" id="KW-0805">Transcription regulation</keyword>
<reference evidence="8" key="1">
    <citation type="submission" date="2020-06" db="EMBL/GenBank/DDBJ databases">
        <authorList>
            <person name="Li T."/>
            <person name="Hu X."/>
            <person name="Zhang T."/>
            <person name="Song X."/>
            <person name="Zhang H."/>
            <person name="Dai N."/>
            <person name="Sheng W."/>
            <person name="Hou X."/>
            <person name="Wei L."/>
        </authorList>
    </citation>
    <scope>NUCLEOTIDE SEQUENCE</scope>
    <source>
        <strain evidence="8">KEN8</strain>
        <tissue evidence="8">Leaf</tissue>
    </source>
</reference>
<gene>
    <name evidence="8" type="ORF">Scaly_1908800</name>
</gene>
<dbReference type="Gene3D" id="2.20.25.80">
    <property type="entry name" value="WRKY domain"/>
    <property type="match status" value="1"/>
</dbReference>
<comment type="caution">
    <text evidence="8">The sequence shown here is derived from an EMBL/GenBank/DDBJ whole genome shotgun (WGS) entry which is preliminary data.</text>
</comment>
<protein>
    <submittedName>
        <fullName evidence="8">WRKY transcription factor 44</fullName>
    </submittedName>
</protein>
<reference evidence="8" key="2">
    <citation type="journal article" date="2024" name="Plant">
        <title>Genomic evolution and insights into agronomic trait innovations of Sesamum species.</title>
        <authorList>
            <person name="Miao H."/>
            <person name="Wang L."/>
            <person name="Qu L."/>
            <person name="Liu H."/>
            <person name="Sun Y."/>
            <person name="Le M."/>
            <person name="Wang Q."/>
            <person name="Wei S."/>
            <person name="Zheng Y."/>
            <person name="Lin W."/>
            <person name="Duan Y."/>
            <person name="Cao H."/>
            <person name="Xiong S."/>
            <person name="Wang X."/>
            <person name="Wei L."/>
            <person name="Li C."/>
            <person name="Ma Q."/>
            <person name="Ju M."/>
            <person name="Zhao R."/>
            <person name="Li G."/>
            <person name="Mu C."/>
            <person name="Tian Q."/>
            <person name="Mei H."/>
            <person name="Zhang T."/>
            <person name="Gao T."/>
            <person name="Zhang H."/>
        </authorList>
    </citation>
    <scope>NUCLEOTIDE SEQUENCE</scope>
    <source>
        <strain evidence="8">KEN8</strain>
    </source>
</reference>
<dbReference type="GO" id="GO:0043565">
    <property type="term" value="F:sequence-specific DNA binding"/>
    <property type="evidence" value="ECO:0007669"/>
    <property type="project" value="InterPro"/>
</dbReference>
<evidence type="ECO:0000256" key="4">
    <source>
        <dbReference type="ARBA" id="ARBA00023163"/>
    </source>
</evidence>
<dbReference type="GO" id="GO:0005634">
    <property type="term" value="C:nucleus"/>
    <property type="evidence" value="ECO:0007669"/>
    <property type="project" value="UniProtKB-SubCell"/>
</dbReference>
<keyword evidence="4" id="KW-0804">Transcription</keyword>
<evidence type="ECO:0000259" key="7">
    <source>
        <dbReference type="PROSITE" id="PS50811"/>
    </source>
</evidence>
<dbReference type="InterPro" id="IPR044810">
    <property type="entry name" value="WRKY_plant"/>
</dbReference>
<evidence type="ECO:0000256" key="2">
    <source>
        <dbReference type="ARBA" id="ARBA00023015"/>
    </source>
</evidence>
<keyword evidence="5" id="KW-0539">Nucleus</keyword>
<proteinExistence type="predicted"/>
<dbReference type="SUPFAM" id="SSF118290">
    <property type="entry name" value="WRKY DNA-binding domain"/>
    <property type="match status" value="1"/>
</dbReference>
<keyword evidence="3" id="KW-0238">DNA-binding</keyword>
<name>A0AAW2NHL6_9LAMI</name>
<dbReference type="InterPro" id="IPR036576">
    <property type="entry name" value="WRKY_dom_sf"/>
</dbReference>
<feature type="compositionally biased region" description="Basic and acidic residues" evidence="6">
    <location>
        <begin position="147"/>
        <end position="156"/>
    </location>
</feature>
<evidence type="ECO:0000256" key="3">
    <source>
        <dbReference type="ARBA" id="ARBA00023125"/>
    </source>
</evidence>
<dbReference type="PROSITE" id="PS50811">
    <property type="entry name" value="WRKY"/>
    <property type="match status" value="1"/>
</dbReference>
<dbReference type="GO" id="GO:0003700">
    <property type="term" value="F:DNA-binding transcription factor activity"/>
    <property type="evidence" value="ECO:0007669"/>
    <property type="project" value="InterPro"/>
</dbReference>
<dbReference type="Pfam" id="PF03106">
    <property type="entry name" value="WRKY"/>
    <property type="match status" value="1"/>
</dbReference>
<accession>A0AAW2NHL6</accession>
<feature type="domain" description="WRKY" evidence="7">
    <location>
        <begin position="182"/>
        <end position="230"/>
    </location>
</feature>